<dbReference type="EMBL" id="CP002691">
    <property type="protein sequence ID" value="AEE48365.1"/>
    <property type="molecule type" value="Genomic_DNA"/>
</dbReference>
<feature type="domain" description="MgtC/SapB/SrpB/YhiD N-terminal" evidence="2">
    <location>
        <begin position="18"/>
        <end position="139"/>
    </location>
</feature>
<accession>F4KYA2</accession>
<evidence type="ECO:0000259" key="3">
    <source>
        <dbReference type="Pfam" id="PF13194"/>
    </source>
</evidence>
<gene>
    <name evidence="4" type="ordered locus">Halhy_0455</name>
</gene>
<feature type="transmembrane region" description="Helical" evidence="1">
    <location>
        <begin position="40"/>
        <end position="62"/>
    </location>
</feature>
<dbReference type="PANTHER" id="PTHR39084:SF1">
    <property type="entry name" value="DUF4010 DOMAIN-CONTAINING PROTEIN"/>
    <property type="match status" value="1"/>
</dbReference>
<protein>
    <submittedName>
        <fullName evidence="4">Membrane protein</fullName>
    </submittedName>
</protein>
<feature type="transmembrane region" description="Helical" evidence="1">
    <location>
        <begin position="183"/>
        <end position="201"/>
    </location>
</feature>
<name>F4KYA2_HALH1</name>
<dbReference type="Pfam" id="PF13194">
    <property type="entry name" value="DUF4010"/>
    <property type="match status" value="1"/>
</dbReference>
<dbReference type="HOGENOM" id="CLU_036781_1_1_10"/>
<evidence type="ECO:0000259" key="2">
    <source>
        <dbReference type="Pfam" id="PF02308"/>
    </source>
</evidence>
<feature type="transmembrane region" description="Helical" evidence="1">
    <location>
        <begin position="121"/>
        <end position="138"/>
    </location>
</feature>
<dbReference type="OrthoDB" id="9813718at2"/>
<reference key="2">
    <citation type="submission" date="2011-04" db="EMBL/GenBank/DDBJ databases">
        <title>Complete sequence of chromosome of Haliscomenobacter hydrossis DSM 1100.</title>
        <authorList>
            <consortium name="US DOE Joint Genome Institute (JGI-PGF)"/>
            <person name="Lucas S."/>
            <person name="Han J."/>
            <person name="Lapidus A."/>
            <person name="Bruce D."/>
            <person name="Goodwin L."/>
            <person name="Pitluck S."/>
            <person name="Peters L."/>
            <person name="Kyrpides N."/>
            <person name="Mavromatis K."/>
            <person name="Ivanova N."/>
            <person name="Ovchinnikova G."/>
            <person name="Pagani I."/>
            <person name="Daligault H."/>
            <person name="Detter J.C."/>
            <person name="Han C."/>
            <person name="Land M."/>
            <person name="Hauser L."/>
            <person name="Markowitz V."/>
            <person name="Cheng J.-F."/>
            <person name="Hugenholtz P."/>
            <person name="Woyke T."/>
            <person name="Wu D."/>
            <person name="Verbarg S."/>
            <person name="Frueling A."/>
            <person name="Brambilla E."/>
            <person name="Klenk H.-P."/>
            <person name="Eisen J.A."/>
        </authorList>
    </citation>
    <scope>NUCLEOTIDE SEQUENCE</scope>
    <source>
        <strain>DSM 1100</strain>
    </source>
</reference>
<dbReference type="Proteomes" id="UP000008461">
    <property type="component" value="Chromosome"/>
</dbReference>
<feature type="transmembrane region" description="Helical" evidence="1">
    <location>
        <begin position="150"/>
        <end position="168"/>
    </location>
</feature>
<dbReference type="AlphaFoldDB" id="F4KYA2"/>
<dbReference type="RefSeq" id="WP_013762929.1">
    <property type="nucleotide sequence ID" value="NC_015510.1"/>
</dbReference>
<dbReference type="InterPro" id="IPR025105">
    <property type="entry name" value="DUF4010"/>
</dbReference>
<sequence>MNIFEIINNPFGTFVLGLLVATGVGSIIGLEREFNTHHDVAHLGGLRTFTLIAVTGFIVGTLAQQTHVYFLLAGLLGFIGLLSTAYYIQALNQRLGLTTELGMLLTFSLGILIAYKFIQEALAAVVVITTILSLKEQLHGIVKKLTQEEMSAFIKFIILALLVLPLLPNQTFGPENSINVKDLGWIVLVVLTFSFGGYLLLKFGTPNKGILLSALIGGLFSSTMIAWIFASRSREKPEYGAVYGAGIVLASSVMLVRVFILCSIFAFPVAKLLLLPLSLMLFTSIVPAFISWRKEEKAQTGAIVAGNPLDVKNALFFAGLYIATTLLMYYSREWLSESMVYATAAVTGIADIDAITLSTAKWASQHTDQHRMAVNLILTAIFSNSIFKLSVSLIRGVPALKIAALKGFGLVIATGLLYLLLS</sequence>
<feature type="transmembrane region" description="Helical" evidence="1">
    <location>
        <begin position="68"/>
        <end position="88"/>
    </location>
</feature>
<dbReference type="Pfam" id="PF02308">
    <property type="entry name" value="MgtC"/>
    <property type="match status" value="1"/>
</dbReference>
<dbReference type="eggNOG" id="COG3174">
    <property type="taxonomic scope" value="Bacteria"/>
</dbReference>
<feature type="transmembrane region" description="Helical" evidence="1">
    <location>
        <begin position="272"/>
        <end position="293"/>
    </location>
</feature>
<feature type="transmembrane region" description="Helical" evidence="1">
    <location>
        <begin position="6"/>
        <end position="28"/>
    </location>
</feature>
<keyword evidence="1" id="KW-1133">Transmembrane helix</keyword>
<feature type="transmembrane region" description="Helical" evidence="1">
    <location>
        <begin position="242"/>
        <end position="265"/>
    </location>
</feature>
<feature type="domain" description="DUF4010" evidence="3">
    <location>
        <begin position="189"/>
        <end position="394"/>
    </location>
</feature>
<evidence type="ECO:0000313" key="5">
    <source>
        <dbReference type="Proteomes" id="UP000008461"/>
    </source>
</evidence>
<dbReference type="KEGG" id="hhy:Halhy_0455"/>
<evidence type="ECO:0000313" key="4">
    <source>
        <dbReference type="EMBL" id="AEE48365.1"/>
    </source>
</evidence>
<feature type="transmembrane region" description="Helical" evidence="1">
    <location>
        <begin position="210"/>
        <end position="230"/>
    </location>
</feature>
<reference evidence="4 5" key="1">
    <citation type="journal article" date="2011" name="Stand. Genomic Sci.">
        <title>Complete genome sequence of Haliscomenobacter hydrossis type strain (O).</title>
        <authorList>
            <consortium name="US DOE Joint Genome Institute (JGI-PGF)"/>
            <person name="Daligault H."/>
            <person name="Lapidus A."/>
            <person name="Zeytun A."/>
            <person name="Nolan M."/>
            <person name="Lucas S."/>
            <person name="Del Rio T.G."/>
            <person name="Tice H."/>
            <person name="Cheng J.F."/>
            <person name="Tapia R."/>
            <person name="Han C."/>
            <person name="Goodwin L."/>
            <person name="Pitluck S."/>
            <person name="Liolios K."/>
            <person name="Pagani I."/>
            <person name="Ivanova N."/>
            <person name="Huntemann M."/>
            <person name="Mavromatis K."/>
            <person name="Mikhailova N."/>
            <person name="Pati A."/>
            <person name="Chen A."/>
            <person name="Palaniappan K."/>
            <person name="Land M."/>
            <person name="Hauser L."/>
            <person name="Brambilla E.M."/>
            <person name="Rohde M."/>
            <person name="Verbarg S."/>
            <person name="Goker M."/>
            <person name="Bristow J."/>
            <person name="Eisen J.A."/>
            <person name="Markowitz V."/>
            <person name="Hugenholtz P."/>
            <person name="Kyrpides N.C."/>
            <person name="Klenk H.P."/>
            <person name="Woyke T."/>
        </authorList>
    </citation>
    <scope>NUCLEOTIDE SEQUENCE [LARGE SCALE GENOMIC DNA]</scope>
    <source>
        <strain evidence="5">ATCC 27775 / DSM 1100 / LMG 10767 / O</strain>
    </source>
</reference>
<feature type="transmembrane region" description="Helical" evidence="1">
    <location>
        <begin position="372"/>
        <end position="391"/>
    </location>
</feature>
<keyword evidence="1" id="KW-0812">Transmembrane</keyword>
<keyword evidence="5" id="KW-1185">Reference proteome</keyword>
<feature type="transmembrane region" description="Helical" evidence="1">
    <location>
        <begin position="313"/>
        <end position="331"/>
    </location>
</feature>
<evidence type="ECO:0000256" key="1">
    <source>
        <dbReference type="SAM" id="Phobius"/>
    </source>
</evidence>
<organism evidence="4 5">
    <name type="scientific">Haliscomenobacter hydrossis (strain ATCC 27775 / DSM 1100 / LMG 10767 / O)</name>
    <dbReference type="NCBI Taxonomy" id="760192"/>
    <lineage>
        <taxon>Bacteria</taxon>
        <taxon>Pseudomonadati</taxon>
        <taxon>Bacteroidota</taxon>
        <taxon>Saprospiria</taxon>
        <taxon>Saprospirales</taxon>
        <taxon>Haliscomenobacteraceae</taxon>
        <taxon>Haliscomenobacter</taxon>
    </lineage>
</organism>
<proteinExistence type="predicted"/>
<keyword evidence="1" id="KW-0472">Membrane</keyword>
<feature type="transmembrane region" description="Helical" evidence="1">
    <location>
        <begin position="403"/>
        <end position="421"/>
    </location>
</feature>
<dbReference type="InterPro" id="IPR049177">
    <property type="entry name" value="MgtC_SapB_SrpB_YhiD_N"/>
</dbReference>
<dbReference type="PANTHER" id="PTHR39084">
    <property type="entry name" value="MEMBRANE PROTEIN-RELATED"/>
    <property type="match status" value="1"/>
</dbReference>